<dbReference type="EMBL" id="AP018694">
    <property type="protein sequence ID" value="BBE20577.1"/>
    <property type="molecule type" value="Genomic_DNA"/>
</dbReference>
<dbReference type="GO" id="GO:0016810">
    <property type="term" value="F:hydrolase activity, acting on carbon-nitrogen (but not peptide) bonds"/>
    <property type="evidence" value="ECO:0007669"/>
    <property type="project" value="InterPro"/>
</dbReference>
<protein>
    <recommendedName>
        <fullName evidence="1">NodB homology domain-containing protein</fullName>
    </recommendedName>
</protein>
<evidence type="ECO:0000259" key="1">
    <source>
        <dbReference type="Pfam" id="PF01522"/>
    </source>
</evidence>
<dbReference type="AlphaFoldDB" id="A0A5K7SGM2"/>
<gene>
    <name evidence="2" type="ORF">AQPE_4771</name>
</gene>
<organism evidence="2 3">
    <name type="scientific">Aquipluma nitroreducens</name>
    <dbReference type="NCBI Taxonomy" id="2010828"/>
    <lineage>
        <taxon>Bacteria</taxon>
        <taxon>Pseudomonadati</taxon>
        <taxon>Bacteroidota</taxon>
        <taxon>Bacteroidia</taxon>
        <taxon>Marinilabiliales</taxon>
        <taxon>Prolixibacteraceae</taxon>
        <taxon>Aquipluma</taxon>
    </lineage>
</organism>
<name>A0A5K7SGM2_9BACT</name>
<evidence type="ECO:0000313" key="2">
    <source>
        <dbReference type="EMBL" id="BBE20577.1"/>
    </source>
</evidence>
<dbReference type="InterPro" id="IPR002509">
    <property type="entry name" value="NODB_dom"/>
</dbReference>
<sequence>MNYKKSNIFITIDYELFMGERTGSVINCMIRPLDKLIEILNKYNVKMTIYVDSAYLLKVYELKSRHKSLEIDYELITSQIRSLSENGHDIQLHIHPQWLHSDYSENVWKVNPKHYKLSDLEPTESKTLFANAKLLLEQIINMPVNSFRAGGYSIQTYTNYTELFSDNGIVIDSSVLVEAYADSDFQKYDYRLCPCYERYKFKKDLMIEDNCGKFVELPISRHKVSLFYDIYKRLKLTKQFDQNKYGDGIASASYIPNNESLYHKLFRLFTNNFKTASIDNYSPIYLPYLHRKHRKTNNQDFVIIGHPKNFSELSLYYLEQFIKKEKENSRFLTVSSIAKSNLLQN</sequence>
<dbReference type="GO" id="GO:0005975">
    <property type="term" value="P:carbohydrate metabolic process"/>
    <property type="evidence" value="ECO:0007669"/>
    <property type="project" value="InterPro"/>
</dbReference>
<dbReference type="RefSeq" id="WP_318348712.1">
    <property type="nucleotide sequence ID" value="NZ_AP018694.1"/>
</dbReference>
<dbReference type="Proteomes" id="UP001193389">
    <property type="component" value="Chromosome"/>
</dbReference>
<accession>A0A5K7SGM2</accession>
<dbReference type="KEGG" id="anf:AQPE_4771"/>
<reference evidence="2" key="1">
    <citation type="journal article" date="2020" name="Int. J. Syst. Evol. Microbiol.">
        <title>Aquipluma nitroreducens gen. nov. sp. nov., a novel facultatively anaerobic bacterium isolated from a freshwater lake.</title>
        <authorList>
            <person name="Watanabe M."/>
            <person name="Kojima H."/>
            <person name="Fukui M."/>
        </authorList>
    </citation>
    <scope>NUCLEOTIDE SEQUENCE</scope>
    <source>
        <strain evidence="2">MeG22</strain>
    </source>
</reference>
<evidence type="ECO:0000313" key="3">
    <source>
        <dbReference type="Proteomes" id="UP001193389"/>
    </source>
</evidence>
<proteinExistence type="predicted"/>
<feature type="domain" description="NodB homology" evidence="1">
    <location>
        <begin position="34"/>
        <end position="157"/>
    </location>
</feature>
<dbReference type="InterPro" id="IPR011330">
    <property type="entry name" value="Glyco_hydro/deAcase_b/a-brl"/>
</dbReference>
<dbReference type="Pfam" id="PF01522">
    <property type="entry name" value="Polysacc_deac_1"/>
    <property type="match status" value="1"/>
</dbReference>
<dbReference type="SUPFAM" id="SSF88713">
    <property type="entry name" value="Glycoside hydrolase/deacetylase"/>
    <property type="match status" value="1"/>
</dbReference>
<keyword evidence="3" id="KW-1185">Reference proteome</keyword>
<dbReference type="Gene3D" id="3.20.20.370">
    <property type="entry name" value="Glycoside hydrolase/deacetylase"/>
    <property type="match status" value="1"/>
</dbReference>